<dbReference type="STRING" id="1450539.A0A318ZH77"/>
<dbReference type="Gene3D" id="1.10.287.110">
    <property type="entry name" value="DnaJ domain"/>
    <property type="match status" value="1"/>
</dbReference>
<feature type="compositionally biased region" description="Low complexity" evidence="1">
    <location>
        <begin position="353"/>
        <end position="362"/>
    </location>
</feature>
<protein>
    <recommendedName>
        <fullName evidence="2">J domain-containing protein</fullName>
    </recommendedName>
</protein>
<dbReference type="GeneID" id="37077973"/>
<dbReference type="OrthoDB" id="10265645at2759"/>
<dbReference type="InterPro" id="IPR018253">
    <property type="entry name" value="DnaJ_domain_CS"/>
</dbReference>
<feature type="region of interest" description="Disordered" evidence="1">
    <location>
        <begin position="82"/>
        <end position="627"/>
    </location>
</feature>
<dbReference type="PRINTS" id="PR00625">
    <property type="entry name" value="JDOMAIN"/>
</dbReference>
<dbReference type="PANTHER" id="PTHR24074">
    <property type="entry name" value="CO-CHAPERONE PROTEIN DJLA"/>
    <property type="match status" value="1"/>
</dbReference>
<dbReference type="Pfam" id="PF00226">
    <property type="entry name" value="DnaJ"/>
    <property type="match status" value="1"/>
</dbReference>
<name>A0A318ZH77_9EURO</name>
<feature type="compositionally biased region" description="Basic and acidic residues" evidence="1">
    <location>
        <begin position="144"/>
        <end position="158"/>
    </location>
</feature>
<feature type="domain" description="J" evidence="2">
    <location>
        <begin position="9"/>
        <end position="75"/>
    </location>
</feature>
<dbReference type="SUPFAM" id="SSF46565">
    <property type="entry name" value="Chaperone J-domain"/>
    <property type="match status" value="1"/>
</dbReference>
<feature type="compositionally biased region" description="Low complexity" evidence="1">
    <location>
        <begin position="268"/>
        <end position="279"/>
    </location>
</feature>
<feature type="compositionally biased region" description="Polar residues" evidence="1">
    <location>
        <begin position="247"/>
        <end position="263"/>
    </location>
</feature>
<dbReference type="RefSeq" id="XP_025431686.1">
    <property type="nucleotide sequence ID" value="XM_025576744.1"/>
</dbReference>
<feature type="compositionally biased region" description="Low complexity" evidence="1">
    <location>
        <begin position="542"/>
        <end position="554"/>
    </location>
</feature>
<evidence type="ECO:0000313" key="4">
    <source>
        <dbReference type="Proteomes" id="UP000248349"/>
    </source>
</evidence>
<sequence length="843" mass="93069">MVKADVRRDYYADLGLTPSAETEDIKRQFRKLALKYHPDRNPGREVDFIAKFQAIQAAHEILIDPQQRLRYDTDRLRAGYGKFYGPSKTSQPRKTAATPQPSTYSPKPPPTKPQPSTRPQSYHAGPSSGAQRYASYARAAPKQPWEKAHDEGQTRADAYRGFQDMKGNGMPGGWSSFDPRTGRAGYNGATPRPTKANGQSPRPKSAFEYFRTSNKQESPEAARTQTKKKKKQGFAPHVAGGDEPMATHTSSYTSRNERAQTPNAYFGAAPSPTAKKSAPNRTDTPEFERMRRGYASTGGEKTFFGSANIGRSASTRDSTESPKPRSRTNPSSPTPPAGGRCRSASPNYKDKSTNYSFTSSSSELDEEDEEDFLARKPKATPKSRLHPHKRFTAFHTEQNSETVFGSSGNDATSAKNPFDTSNIFSFTSPLDSKQDPEQSGVPPSGSFKSSSHEHLRNTFSAENWNGAAFFDSTAPNLDGRGRTATRDASERNGHSVDTSDHAESVPEPDPQPTTTFAQYGFPADQWTEMFKNMSFEPEKGKTQQTQTASSQRQTSPRKQRTATKTRPIPKPATVTTEADETQTTSEGNNIPESAKNGDAGVEAMDLDDTPPPAAAGKADGTTKTEKAVPVAKPALNEGRREETAKNFNLEDLSKTVPLTQNTNGGIEDLQDIKFTLPFESRPEYPKATMRSRRPRDLVLPQPPKRPTAPEPIPLIAGSEQLVLSRAAFDRYTAEMAMYMSEFHAWNRRMLRHFDARQEAIDTGMAPNWIYAVGDAAKVKLNPEDEQDGPVAGSGKGGYNAYRLAMEQDERVEKHWQVGRELHRDAIYKLGELRDWVAGGGKMV</sequence>
<feature type="region of interest" description="Disordered" evidence="1">
    <location>
        <begin position="684"/>
        <end position="712"/>
    </location>
</feature>
<organism evidence="3 4">
    <name type="scientific">Aspergillus saccharolyticus JOP 1030-1</name>
    <dbReference type="NCBI Taxonomy" id="1450539"/>
    <lineage>
        <taxon>Eukaryota</taxon>
        <taxon>Fungi</taxon>
        <taxon>Dikarya</taxon>
        <taxon>Ascomycota</taxon>
        <taxon>Pezizomycotina</taxon>
        <taxon>Eurotiomycetes</taxon>
        <taxon>Eurotiomycetidae</taxon>
        <taxon>Eurotiales</taxon>
        <taxon>Aspergillaceae</taxon>
        <taxon>Aspergillus</taxon>
        <taxon>Aspergillus subgen. Circumdati</taxon>
    </lineage>
</organism>
<dbReference type="CDD" id="cd06257">
    <property type="entry name" value="DnaJ"/>
    <property type="match status" value="1"/>
</dbReference>
<keyword evidence="4" id="KW-1185">Reference proteome</keyword>
<accession>A0A318ZH77</accession>
<dbReference type="PROSITE" id="PS50076">
    <property type="entry name" value="DNAJ_2"/>
    <property type="match status" value="1"/>
</dbReference>
<reference evidence="3 4" key="1">
    <citation type="submission" date="2016-12" db="EMBL/GenBank/DDBJ databases">
        <title>The genomes of Aspergillus section Nigri reveals drivers in fungal speciation.</title>
        <authorList>
            <consortium name="DOE Joint Genome Institute"/>
            <person name="Vesth T.C."/>
            <person name="Nybo J."/>
            <person name="Theobald S."/>
            <person name="Brandl J."/>
            <person name="Frisvad J.C."/>
            <person name="Nielsen K.F."/>
            <person name="Lyhne E.K."/>
            <person name="Kogle M.E."/>
            <person name="Kuo A."/>
            <person name="Riley R."/>
            <person name="Clum A."/>
            <person name="Nolan M."/>
            <person name="Lipzen A."/>
            <person name="Salamov A."/>
            <person name="Henrissat B."/>
            <person name="Wiebenga A."/>
            <person name="De Vries R.P."/>
            <person name="Grigoriev I.V."/>
            <person name="Mortensen U.H."/>
            <person name="Andersen M.R."/>
            <person name="Baker S.E."/>
        </authorList>
    </citation>
    <scope>NUCLEOTIDE SEQUENCE [LARGE SCALE GENOMIC DNA]</scope>
    <source>
        <strain evidence="3 4">JOP 1030-1</strain>
    </source>
</reference>
<dbReference type="PROSITE" id="PS00636">
    <property type="entry name" value="DNAJ_1"/>
    <property type="match status" value="1"/>
</dbReference>
<dbReference type="InterPro" id="IPR036869">
    <property type="entry name" value="J_dom_sf"/>
</dbReference>
<dbReference type="Proteomes" id="UP000248349">
    <property type="component" value="Unassembled WGS sequence"/>
</dbReference>
<evidence type="ECO:0000259" key="2">
    <source>
        <dbReference type="PROSITE" id="PS50076"/>
    </source>
</evidence>
<dbReference type="InterPro" id="IPR050817">
    <property type="entry name" value="DjlA_DnaK_co-chaperone"/>
</dbReference>
<dbReference type="FunFam" id="1.10.287.110:FF:000096">
    <property type="entry name" value="DnaJ domain protein"/>
    <property type="match status" value="1"/>
</dbReference>
<gene>
    <name evidence="3" type="ORF">BP01DRAFT_37263</name>
</gene>
<feature type="compositionally biased region" description="Pro residues" evidence="1">
    <location>
        <begin position="700"/>
        <end position="712"/>
    </location>
</feature>
<feature type="compositionally biased region" description="Basic and acidic residues" evidence="1">
    <location>
        <begin position="479"/>
        <end position="504"/>
    </location>
</feature>
<dbReference type="SMART" id="SM00271">
    <property type="entry name" value="DnaJ"/>
    <property type="match status" value="1"/>
</dbReference>
<feature type="compositionally biased region" description="Low complexity" evidence="1">
    <location>
        <begin position="573"/>
        <end position="586"/>
    </location>
</feature>
<feature type="compositionally biased region" description="Polar residues" evidence="1">
    <location>
        <begin position="395"/>
        <end position="431"/>
    </location>
</feature>
<proteinExistence type="predicted"/>
<dbReference type="AlphaFoldDB" id="A0A318ZH77"/>
<feature type="compositionally biased region" description="Basic residues" evidence="1">
    <location>
        <begin position="375"/>
        <end position="392"/>
    </location>
</feature>
<dbReference type="InterPro" id="IPR001623">
    <property type="entry name" value="DnaJ_domain"/>
</dbReference>
<evidence type="ECO:0000313" key="3">
    <source>
        <dbReference type="EMBL" id="PYH45704.1"/>
    </source>
</evidence>
<evidence type="ECO:0000256" key="1">
    <source>
        <dbReference type="SAM" id="MobiDB-lite"/>
    </source>
</evidence>
<dbReference type="EMBL" id="KZ821230">
    <property type="protein sequence ID" value="PYH45704.1"/>
    <property type="molecule type" value="Genomic_DNA"/>
</dbReference>